<evidence type="ECO:0000256" key="1">
    <source>
        <dbReference type="ARBA" id="ARBA00004752"/>
    </source>
</evidence>
<keyword evidence="5" id="KW-1185">Reference proteome</keyword>
<dbReference type="InterPro" id="IPR001264">
    <property type="entry name" value="Glyco_trans_51"/>
</dbReference>
<dbReference type="SUPFAM" id="SSF53955">
    <property type="entry name" value="Lysozyme-like"/>
    <property type="match status" value="1"/>
</dbReference>
<organism evidence="4 5">
    <name type="scientific">Parasphingopyxis marina</name>
    <dbReference type="NCBI Taxonomy" id="2761622"/>
    <lineage>
        <taxon>Bacteria</taxon>
        <taxon>Pseudomonadati</taxon>
        <taxon>Pseudomonadota</taxon>
        <taxon>Alphaproteobacteria</taxon>
        <taxon>Sphingomonadales</taxon>
        <taxon>Sphingomonadaceae</taxon>
        <taxon>Parasphingopyxis</taxon>
    </lineage>
</organism>
<dbReference type="InterPro" id="IPR050396">
    <property type="entry name" value="Glycosyltr_51/Transpeptidase"/>
</dbReference>
<accession>A0A842I1Q8</accession>
<evidence type="ECO:0000259" key="3">
    <source>
        <dbReference type="Pfam" id="PF00912"/>
    </source>
</evidence>
<dbReference type="InterPro" id="IPR023346">
    <property type="entry name" value="Lysozyme-like_dom_sf"/>
</dbReference>
<evidence type="ECO:0000313" key="5">
    <source>
        <dbReference type="Proteomes" id="UP000564378"/>
    </source>
</evidence>
<dbReference type="Gene3D" id="1.10.3810.10">
    <property type="entry name" value="Biosynthetic peptidoglycan transglycosylase-like"/>
    <property type="match status" value="1"/>
</dbReference>
<dbReference type="GO" id="GO:0008955">
    <property type="term" value="F:peptidoglycan glycosyltransferase activity"/>
    <property type="evidence" value="ECO:0007669"/>
    <property type="project" value="TreeGrafter"/>
</dbReference>
<comment type="caution">
    <text evidence="4">The sequence shown here is derived from an EMBL/GenBank/DDBJ whole genome shotgun (WGS) entry which is preliminary data.</text>
</comment>
<gene>
    <name evidence="4" type="ORF">H6P80_13545</name>
</gene>
<dbReference type="EMBL" id="JACJVJ010000002">
    <property type="protein sequence ID" value="MBC2778643.1"/>
    <property type="molecule type" value="Genomic_DNA"/>
</dbReference>
<dbReference type="AlphaFoldDB" id="A0A842I1Q8"/>
<evidence type="ECO:0000313" key="4">
    <source>
        <dbReference type="EMBL" id="MBC2778643.1"/>
    </source>
</evidence>
<dbReference type="Pfam" id="PF00912">
    <property type="entry name" value="Transgly"/>
    <property type="match status" value="1"/>
</dbReference>
<comment type="pathway">
    <text evidence="1">Cell wall biogenesis; peptidoglycan biosynthesis.</text>
</comment>
<reference evidence="4 5" key="1">
    <citation type="submission" date="2020-08" db="EMBL/GenBank/DDBJ databases">
        <title>Draft genome sequence of Parasphingopyxis sp. GrpM-11.</title>
        <authorList>
            <person name="Oh J."/>
            <person name="Roh D.-H."/>
        </authorList>
    </citation>
    <scope>NUCLEOTIDE SEQUENCE [LARGE SCALE GENOMIC DNA]</scope>
    <source>
        <strain evidence="4 5">GrpM-11</strain>
    </source>
</reference>
<feature type="domain" description="Glycosyl transferase family 51" evidence="3">
    <location>
        <begin position="285"/>
        <end position="441"/>
    </location>
</feature>
<protein>
    <submittedName>
        <fullName evidence="4">Transglycosylase domain-containing protein</fullName>
    </submittedName>
</protein>
<dbReference type="InterPro" id="IPR036950">
    <property type="entry name" value="PBP_transglycosylase"/>
</dbReference>
<sequence>MLLDKDPSELAPVSGECHNLQSAFDVTRLRAIYLQEAAPWACRRDIAGRNLPIGEIGLLHHRTSGRRDRESLLEIAGDLDVRRSVRYQADGTDNFCNIYASDFCYLAGCYLPRTWWKMPAWDRGSHWHELFEELPANDLFDWLVSYGRHFGWRPARDLTDLQERANAGNCGLIVGKTLDEDEHGHIAMVLPETGAERAVREEGAVVTPVQTQTEIGNAQGDGSACWWLGKSFGAYRFWYNDRHMARPARLRSGFAAGALSKLLWPSQRKAFDAQLAILCDEARKRNNIPSVMIDALIAGEDKRYRRHRGCDLIAICRAVFKTVTAGKKQGASTVEQQLVRTITGKRRKSVGRKVQEILFALHCSSAADKDALASAYLNIAYFGWRANGYEQARQRLDIVGIPDRETAAFLVASLRYPVPRCQTAGNPEMRQRRVEFILQRLDRGPSRQPGRALVPLTPPAQG</sequence>
<dbReference type="RefSeq" id="WP_185801885.1">
    <property type="nucleotide sequence ID" value="NZ_JACJVJ010000002.1"/>
</dbReference>
<keyword evidence="2" id="KW-0808">Transferase</keyword>
<evidence type="ECO:0000256" key="2">
    <source>
        <dbReference type="ARBA" id="ARBA00022679"/>
    </source>
</evidence>
<dbReference type="PANTHER" id="PTHR32282">
    <property type="entry name" value="BINDING PROTEIN TRANSPEPTIDASE, PUTATIVE-RELATED"/>
    <property type="match status" value="1"/>
</dbReference>
<dbReference type="Proteomes" id="UP000564378">
    <property type="component" value="Unassembled WGS sequence"/>
</dbReference>
<dbReference type="PANTHER" id="PTHR32282:SF33">
    <property type="entry name" value="PEPTIDOGLYCAN GLYCOSYLTRANSFERASE"/>
    <property type="match status" value="1"/>
</dbReference>
<name>A0A842I1Q8_9SPHN</name>
<dbReference type="Gene3D" id="3.90.1720.10">
    <property type="entry name" value="endopeptidase domain like (from Nostoc punctiforme)"/>
    <property type="match status" value="1"/>
</dbReference>
<proteinExistence type="predicted"/>